<dbReference type="EMBL" id="QKWP01000963">
    <property type="protein sequence ID" value="RIB13056.1"/>
    <property type="molecule type" value="Genomic_DNA"/>
</dbReference>
<dbReference type="InterPro" id="IPR031314">
    <property type="entry name" value="DNK_dom"/>
</dbReference>
<dbReference type="InterPro" id="IPR000086">
    <property type="entry name" value="NUDIX_hydrolase_dom"/>
</dbReference>
<organism evidence="3 4">
    <name type="scientific">Gigaspora rosea</name>
    <dbReference type="NCBI Taxonomy" id="44941"/>
    <lineage>
        <taxon>Eukaryota</taxon>
        <taxon>Fungi</taxon>
        <taxon>Fungi incertae sedis</taxon>
        <taxon>Mucoromycota</taxon>
        <taxon>Glomeromycotina</taxon>
        <taxon>Glomeromycetes</taxon>
        <taxon>Diversisporales</taxon>
        <taxon>Gigasporaceae</taxon>
        <taxon>Gigaspora</taxon>
    </lineage>
</organism>
<feature type="domain" description="Nudix hydrolase" evidence="2">
    <location>
        <begin position="533"/>
        <end position="676"/>
    </location>
</feature>
<sequence>PWKNYIFYEEYILTNPKPLQEDLKKAQNYFAQKRITAIINKWKNEQTMYKFQKLEEQEVMEKLLKEPNNEEFKELQEKLIKLRKVDKNVDQYLSQKELEEEGFTILNSFDNNKIVNSEEQSKLQIPKQFTELRFSRITPPFYFNKWQKRFEFINDQISTNYSQGFIKNCNNLGINLGENLLTYKGETTSAKQLERYQTWRNQIEKSPLFNRQTPISGLKNEIIMKEINDLDEEDKQTLFLNFEYPERQDNQEVRYHYNLNLKENRHFSLKNILTNQIKKGYDNLHEMLNHDTLKLNFIVIDGAIAVRKTTLCHLLKKWLQKLGQNVILREEITLQHKDILNMFYKDPERYNFALQLIIINEWNMMYQQLHRLQLEGKIPDNTYIIEDRTVYSTQFFTAENIKDEFETAKLQQMLEHSTFNLLPNKLDYTIFCEPGIEQMIKWFGQRETEGNKGTDKDIPKDYLTRIYNRYLKMIKQVHPQYIRIDNKIPNLEHMFRTLFIREMHETEGYNREKIYRLQEYWDGYLEPKLAKIPTKSYTVLIPFTKKDQKWQILTAQRLDVTIYPNQYETMGGSIEETDKGIFTAAIRECEEETGYTPEETRMQLILNHQYLSINKNGTQTFVRGIHDIAQVKKKNTNLYIYILQPEKASPRKWMTLEEVQHELFTPTIHYYKGEIFDRHIPAYWEEFTLKGRTSRMYKYDSFLPLKTLELRPVSQTAGNHPLKTLERQPATSKPFNLTAIQQIVKAQNINVTVPVITVTQTPTNAPSQTTIITTQTVIQSPSTNYFNDANAVNTLVAELVTIVISTIKKKPQYNYQYRTPTLPKQPINNPPAIPYVRPPVNLQRLPHQVIIDQDVQHRLNQGYRPPNLAPPRPPLKPLELKKYIPKRRK</sequence>
<feature type="non-terminal residue" evidence="3">
    <location>
        <position position="1"/>
    </location>
</feature>
<feature type="region of interest" description="Disordered" evidence="1">
    <location>
        <begin position="860"/>
        <end position="889"/>
    </location>
</feature>
<reference evidence="3 4" key="1">
    <citation type="submission" date="2018-06" db="EMBL/GenBank/DDBJ databases">
        <title>Comparative genomics reveals the genomic features of Rhizophagus irregularis, R. cerebriforme, R. diaphanum and Gigaspora rosea, and their symbiotic lifestyle signature.</title>
        <authorList>
            <person name="Morin E."/>
            <person name="San Clemente H."/>
            <person name="Chen E.C.H."/>
            <person name="De La Providencia I."/>
            <person name="Hainaut M."/>
            <person name="Kuo A."/>
            <person name="Kohler A."/>
            <person name="Murat C."/>
            <person name="Tang N."/>
            <person name="Roy S."/>
            <person name="Loubradou J."/>
            <person name="Henrissat B."/>
            <person name="Grigoriev I.V."/>
            <person name="Corradi N."/>
            <person name="Roux C."/>
            <person name="Martin F.M."/>
        </authorList>
    </citation>
    <scope>NUCLEOTIDE SEQUENCE [LARGE SCALE GENOMIC DNA]</scope>
    <source>
        <strain evidence="3 4">DAOM 194757</strain>
    </source>
</reference>
<evidence type="ECO:0000313" key="4">
    <source>
        <dbReference type="Proteomes" id="UP000266673"/>
    </source>
</evidence>
<dbReference type="Gene3D" id="3.90.79.10">
    <property type="entry name" value="Nucleoside Triphosphate Pyrophosphohydrolase"/>
    <property type="match status" value="1"/>
</dbReference>
<evidence type="ECO:0000313" key="3">
    <source>
        <dbReference type="EMBL" id="RIB13056.1"/>
    </source>
</evidence>
<gene>
    <name evidence="3" type="ORF">C2G38_2198982</name>
</gene>
<dbReference type="PROSITE" id="PS51462">
    <property type="entry name" value="NUDIX"/>
    <property type="match status" value="1"/>
</dbReference>
<proteinExistence type="predicted"/>
<dbReference type="Pfam" id="PF01712">
    <property type="entry name" value="dNK"/>
    <property type="match status" value="1"/>
</dbReference>
<dbReference type="Proteomes" id="UP000266673">
    <property type="component" value="Unassembled WGS sequence"/>
</dbReference>
<feature type="compositionally biased region" description="Pro residues" evidence="1">
    <location>
        <begin position="867"/>
        <end position="876"/>
    </location>
</feature>
<dbReference type="InterPro" id="IPR027417">
    <property type="entry name" value="P-loop_NTPase"/>
</dbReference>
<protein>
    <recommendedName>
        <fullName evidence="2">Nudix hydrolase domain-containing protein</fullName>
    </recommendedName>
</protein>
<dbReference type="InterPro" id="IPR015797">
    <property type="entry name" value="NUDIX_hydrolase-like_dom_sf"/>
</dbReference>
<dbReference type="AlphaFoldDB" id="A0A397V157"/>
<name>A0A397V157_9GLOM</name>
<dbReference type="Gene3D" id="3.40.50.300">
    <property type="entry name" value="P-loop containing nucleotide triphosphate hydrolases"/>
    <property type="match status" value="1"/>
</dbReference>
<dbReference type="OrthoDB" id="2342219at2759"/>
<dbReference type="SUPFAM" id="SSF55811">
    <property type="entry name" value="Nudix"/>
    <property type="match status" value="1"/>
</dbReference>
<dbReference type="Pfam" id="PF00293">
    <property type="entry name" value="NUDIX"/>
    <property type="match status" value="1"/>
</dbReference>
<evidence type="ECO:0000256" key="1">
    <source>
        <dbReference type="SAM" id="MobiDB-lite"/>
    </source>
</evidence>
<comment type="caution">
    <text evidence="3">The sequence shown here is derived from an EMBL/GenBank/DDBJ whole genome shotgun (WGS) entry which is preliminary data.</text>
</comment>
<dbReference type="SUPFAM" id="SSF52540">
    <property type="entry name" value="P-loop containing nucleoside triphosphate hydrolases"/>
    <property type="match status" value="1"/>
</dbReference>
<accession>A0A397V157</accession>
<keyword evidence="4" id="KW-1185">Reference proteome</keyword>
<evidence type="ECO:0000259" key="2">
    <source>
        <dbReference type="PROSITE" id="PS51462"/>
    </source>
</evidence>